<accession>A0A5C3PTC3</accession>
<sequence length="195" mass="22119">MLRWGVRRLRRYLRLTSNLRLRDPAALIVYDQLLTFDREVRLVWRRKVTGATVLFLLNRYFLLARFLVIFGAYGISSQEVSSSATDSPVRLYSCVQSVLAGEVLQTAPYLIWAAFASLRVYALTDHLWWLAAIVFFTSCMPLATNTVMLLLTRSSVIIGDMIVLGVSWQKTYSTWRVAKSAAIKASFAATILRDG</sequence>
<dbReference type="Proteomes" id="UP000308197">
    <property type="component" value="Unassembled WGS sequence"/>
</dbReference>
<keyword evidence="4" id="KW-1185">Reference proteome</keyword>
<gene>
    <name evidence="3" type="ORF">K466DRAFT_483510</name>
</gene>
<keyword evidence="1" id="KW-0472">Membrane</keyword>
<dbReference type="AlphaFoldDB" id="A0A5C3PTC3"/>
<dbReference type="InterPro" id="IPR045340">
    <property type="entry name" value="DUF6533"/>
</dbReference>
<evidence type="ECO:0000259" key="2">
    <source>
        <dbReference type="Pfam" id="PF20151"/>
    </source>
</evidence>
<protein>
    <recommendedName>
        <fullName evidence="2">DUF6533 domain-containing protein</fullName>
    </recommendedName>
</protein>
<keyword evidence="1" id="KW-0812">Transmembrane</keyword>
<keyword evidence="1" id="KW-1133">Transmembrane helix</keyword>
<name>A0A5C3PTC3_9APHY</name>
<organism evidence="3 4">
    <name type="scientific">Polyporus arcularius HHB13444</name>
    <dbReference type="NCBI Taxonomy" id="1314778"/>
    <lineage>
        <taxon>Eukaryota</taxon>
        <taxon>Fungi</taxon>
        <taxon>Dikarya</taxon>
        <taxon>Basidiomycota</taxon>
        <taxon>Agaricomycotina</taxon>
        <taxon>Agaricomycetes</taxon>
        <taxon>Polyporales</taxon>
        <taxon>Polyporaceae</taxon>
        <taxon>Polyporus</taxon>
    </lineage>
</organism>
<feature type="transmembrane region" description="Helical" evidence="1">
    <location>
        <begin position="48"/>
        <end position="73"/>
    </location>
</feature>
<dbReference type="EMBL" id="ML211029">
    <property type="protein sequence ID" value="TFK91078.1"/>
    <property type="molecule type" value="Genomic_DNA"/>
</dbReference>
<proteinExistence type="predicted"/>
<evidence type="ECO:0000256" key="1">
    <source>
        <dbReference type="SAM" id="Phobius"/>
    </source>
</evidence>
<feature type="domain" description="DUF6533" evidence="2">
    <location>
        <begin position="25"/>
        <end position="63"/>
    </location>
</feature>
<evidence type="ECO:0000313" key="4">
    <source>
        <dbReference type="Proteomes" id="UP000308197"/>
    </source>
</evidence>
<evidence type="ECO:0000313" key="3">
    <source>
        <dbReference type="EMBL" id="TFK91078.1"/>
    </source>
</evidence>
<dbReference type="InParanoid" id="A0A5C3PTC3"/>
<feature type="transmembrane region" description="Helical" evidence="1">
    <location>
        <begin position="127"/>
        <end position="151"/>
    </location>
</feature>
<dbReference type="Pfam" id="PF20151">
    <property type="entry name" value="DUF6533"/>
    <property type="match status" value="1"/>
</dbReference>
<reference evidence="3 4" key="1">
    <citation type="journal article" date="2019" name="Nat. Ecol. Evol.">
        <title>Megaphylogeny resolves global patterns of mushroom evolution.</title>
        <authorList>
            <person name="Varga T."/>
            <person name="Krizsan K."/>
            <person name="Foldi C."/>
            <person name="Dima B."/>
            <person name="Sanchez-Garcia M."/>
            <person name="Sanchez-Ramirez S."/>
            <person name="Szollosi G.J."/>
            <person name="Szarkandi J.G."/>
            <person name="Papp V."/>
            <person name="Albert L."/>
            <person name="Andreopoulos W."/>
            <person name="Angelini C."/>
            <person name="Antonin V."/>
            <person name="Barry K.W."/>
            <person name="Bougher N.L."/>
            <person name="Buchanan P."/>
            <person name="Buyck B."/>
            <person name="Bense V."/>
            <person name="Catcheside P."/>
            <person name="Chovatia M."/>
            <person name="Cooper J."/>
            <person name="Damon W."/>
            <person name="Desjardin D."/>
            <person name="Finy P."/>
            <person name="Geml J."/>
            <person name="Haridas S."/>
            <person name="Hughes K."/>
            <person name="Justo A."/>
            <person name="Karasinski D."/>
            <person name="Kautmanova I."/>
            <person name="Kiss B."/>
            <person name="Kocsube S."/>
            <person name="Kotiranta H."/>
            <person name="LaButti K.M."/>
            <person name="Lechner B.E."/>
            <person name="Liimatainen K."/>
            <person name="Lipzen A."/>
            <person name="Lukacs Z."/>
            <person name="Mihaltcheva S."/>
            <person name="Morgado L.N."/>
            <person name="Niskanen T."/>
            <person name="Noordeloos M.E."/>
            <person name="Ohm R.A."/>
            <person name="Ortiz-Santana B."/>
            <person name="Ovrebo C."/>
            <person name="Racz N."/>
            <person name="Riley R."/>
            <person name="Savchenko A."/>
            <person name="Shiryaev A."/>
            <person name="Soop K."/>
            <person name="Spirin V."/>
            <person name="Szebenyi C."/>
            <person name="Tomsovsky M."/>
            <person name="Tulloss R.E."/>
            <person name="Uehling J."/>
            <person name="Grigoriev I.V."/>
            <person name="Vagvolgyi C."/>
            <person name="Papp T."/>
            <person name="Martin F.M."/>
            <person name="Miettinen O."/>
            <person name="Hibbett D.S."/>
            <person name="Nagy L.G."/>
        </authorList>
    </citation>
    <scope>NUCLEOTIDE SEQUENCE [LARGE SCALE GENOMIC DNA]</scope>
    <source>
        <strain evidence="3 4">HHB13444</strain>
    </source>
</reference>